<dbReference type="Proteomes" id="UP001066276">
    <property type="component" value="Chromosome 5"/>
</dbReference>
<proteinExistence type="predicted"/>
<name>A0AAV7RMZ7_PLEWA</name>
<comment type="caution">
    <text evidence="2">The sequence shown here is derived from an EMBL/GenBank/DDBJ whole genome shotgun (WGS) entry which is preliminary data.</text>
</comment>
<accession>A0AAV7RMZ7</accession>
<sequence length="114" mass="12088">MPQHARAALGSVAIFQRQGGAAVDGTVVIRPAPGEVTIRRQESHAGQRAQARPPSNVSRGAVHPTRSSPATAALLQAVGREQTPHRRAIPGARVHPNSDASRLPKASLHYSDER</sequence>
<dbReference type="AlphaFoldDB" id="A0AAV7RMZ7"/>
<evidence type="ECO:0000256" key="1">
    <source>
        <dbReference type="SAM" id="MobiDB-lite"/>
    </source>
</evidence>
<organism evidence="2 3">
    <name type="scientific">Pleurodeles waltl</name>
    <name type="common">Iberian ribbed newt</name>
    <dbReference type="NCBI Taxonomy" id="8319"/>
    <lineage>
        <taxon>Eukaryota</taxon>
        <taxon>Metazoa</taxon>
        <taxon>Chordata</taxon>
        <taxon>Craniata</taxon>
        <taxon>Vertebrata</taxon>
        <taxon>Euteleostomi</taxon>
        <taxon>Amphibia</taxon>
        <taxon>Batrachia</taxon>
        <taxon>Caudata</taxon>
        <taxon>Salamandroidea</taxon>
        <taxon>Salamandridae</taxon>
        <taxon>Pleurodelinae</taxon>
        <taxon>Pleurodeles</taxon>
    </lineage>
</organism>
<feature type="region of interest" description="Disordered" evidence="1">
    <location>
        <begin position="40"/>
        <end position="114"/>
    </location>
</feature>
<protein>
    <submittedName>
        <fullName evidence="2">Uncharacterized protein</fullName>
    </submittedName>
</protein>
<gene>
    <name evidence="2" type="ORF">NDU88_006614</name>
</gene>
<evidence type="ECO:0000313" key="3">
    <source>
        <dbReference type="Proteomes" id="UP001066276"/>
    </source>
</evidence>
<keyword evidence="3" id="KW-1185">Reference proteome</keyword>
<evidence type="ECO:0000313" key="2">
    <source>
        <dbReference type="EMBL" id="KAJ1153856.1"/>
    </source>
</evidence>
<reference evidence="2" key="1">
    <citation type="journal article" date="2022" name="bioRxiv">
        <title>Sequencing and chromosome-scale assembly of the giantPleurodeles waltlgenome.</title>
        <authorList>
            <person name="Brown T."/>
            <person name="Elewa A."/>
            <person name="Iarovenko S."/>
            <person name="Subramanian E."/>
            <person name="Araus A.J."/>
            <person name="Petzold A."/>
            <person name="Susuki M."/>
            <person name="Suzuki K.-i.T."/>
            <person name="Hayashi T."/>
            <person name="Toyoda A."/>
            <person name="Oliveira C."/>
            <person name="Osipova E."/>
            <person name="Leigh N.D."/>
            <person name="Simon A."/>
            <person name="Yun M.H."/>
        </authorList>
    </citation>
    <scope>NUCLEOTIDE SEQUENCE</scope>
    <source>
        <strain evidence="2">20211129_DDA</strain>
        <tissue evidence="2">Liver</tissue>
    </source>
</reference>
<dbReference type="EMBL" id="JANPWB010000009">
    <property type="protein sequence ID" value="KAJ1153856.1"/>
    <property type="molecule type" value="Genomic_DNA"/>
</dbReference>